<sequence length="211" mass="22766">MRLHKVSPRYPQGGSRTMNATNRPPRGPRPIRVGQQAHPRLRVDGIDLVTRPMTLDDAQGVREMHERCSPESLRSRYFGPVPRLSDAVMRLFTDPERGTTLVTQVSGEGGIVAMTNLMDLAPGEAEVAMLVEDRWQGRGLGRVLMGCALALAPSRRVRVITASVYAANTRMLSILEGAGAEKPSMTGLILDVRLPLASSDVSAGATGGPCR</sequence>
<feature type="region of interest" description="Disordered" evidence="1">
    <location>
        <begin position="1"/>
        <end position="36"/>
    </location>
</feature>
<name>A0A4U3MAH1_9ACTN</name>
<dbReference type="Proteomes" id="UP000308705">
    <property type="component" value="Unassembled WGS sequence"/>
</dbReference>
<dbReference type="GO" id="GO:0016747">
    <property type="term" value="F:acyltransferase activity, transferring groups other than amino-acyl groups"/>
    <property type="evidence" value="ECO:0007669"/>
    <property type="project" value="InterPro"/>
</dbReference>
<accession>A0A4U3MAH1</accession>
<keyword evidence="4" id="KW-1185">Reference proteome</keyword>
<dbReference type="Gene3D" id="3.40.630.30">
    <property type="match status" value="1"/>
</dbReference>
<evidence type="ECO:0000313" key="4">
    <source>
        <dbReference type="Proteomes" id="UP000308705"/>
    </source>
</evidence>
<dbReference type="EMBL" id="SZQA01000026">
    <property type="protein sequence ID" value="TKK85610.1"/>
    <property type="molecule type" value="Genomic_DNA"/>
</dbReference>
<reference evidence="3 4" key="1">
    <citation type="submission" date="2019-04" db="EMBL/GenBank/DDBJ databases">
        <title>Herbidospora sp. NEAU-GS14.nov., a novel actinomycete isolated from soil.</title>
        <authorList>
            <person name="Han L."/>
        </authorList>
    </citation>
    <scope>NUCLEOTIDE SEQUENCE [LARGE SCALE GENOMIC DNA]</scope>
    <source>
        <strain evidence="3 4">NEAU-GS14</strain>
    </source>
</reference>
<dbReference type="CDD" id="cd04301">
    <property type="entry name" value="NAT_SF"/>
    <property type="match status" value="1"/>
</dbReference>
<organism evidence="3 4">
    <name type="scientific">Herbidospora galbida</name>
    <dbReference type="NCBI Taxonomy" id="2575442"/>
    <lineage>
        <taxon>Bacteria</taxon>
        <taxon>Bacillati</taxon>
        <taxon>Actinomycetota</taxon>
        <taxon>Actinomycetes</taxon>
        <taxon>Streptosporangiales</taxon>
        <taxon>Streptosporangiaceae</taxon>
        <taxon>Herbidospora</taxon>
    </lineage>
</organism>
<evidence type="ECO:0000259" key="2">
    <source>
        <dbReference type="PROSITE" id="PS51186"/>
    </source>
</evidence>
<proteinExistence type="predicted"/>
<feature type="domain" description="N-acetyltransferase" evidence="2">
    <location>
        <begin position="48"/>
        <end position="197"/>
    </location>
</feature>
<evidence type="ECO:0000256" key="1">
    <source>
        <dbReference type="SAM" id="MobiDB-lite"/>
    </source>
</evidence>
<gene>
    <name evidence="3" type="ORF">FDA94_24775</name>
</gene>
<keyword evidence="3" id="KW-0808">Transferase</keyword>
<evidence type="ECO:0000313" key="3">
    <source>
        <dbReference type="EMBL" id="TKK85610.1"/>
    </source>
</evidence>
<dbReference type="InterPro" id="IPR016181">
    <property type="entry name" value="Acyl_CoA_acyltransferase"/>
</dbReference>
<dbReference type="SUPFAM" id="SSF55729">
    <property type="entry name" value="Acyl-CoA N-acyltransferases (Nat)"/>
    <property type="match status" value="1"/>
</dbReference>
<dbReference type="InterPro" id="IPR000182">
    <property type="entry name" value="GNAT_dom"/>
</dbReference>
<protein>
    <submittedName>
        <fullName evidence="3">GNAT family N-acetyltransferase</fullName>
    </submittedName>
</protein>
<dbReference type="AlphaFoldDB" id="A0A4U3MAH1"/>
<dbReference type="PROSITE" id="PS51186">
    <property type="entry name" value="GNAT"/>
    <property type="match status" value="1"/>
</dbReference>
<dbReference type="Pfam" id="PF13302">
    <property type="entry name" value="Acetyltransf_3"/>
    <property type="match status" value="1"/>
</dbReference>
<dbReference type="OrthoDB" id="4256927at2"/>
<comment type="caution">
    <text evidence="3">The sequence shown here is derived from an EMBL/GenBank/DDBJ whole genome shotgun (WGS) entry which is preliminary data.</text>
</comment>